<protein>
    <submittedName>
        <fullName evidence="2">Putative membrane protein</fullName>
    </submittedName>
</protein>
<dbReference type="Proteomes" id="UP000249341">
    <property type="component" value="Unassembled WGS sequence"/>
</dbReference>
<name>A0A327ZQU4_9ACTN</name>
<keyword evidence="3" id="KW-1185">Reference proteome</keyword>
<accession>A0A327ZQU4</accession>
<organism evidence="2 3">
    <name type="scientific">Actinoplanes lutulentus</name>
    <dbReference type="NCBI Taxonomy" id="1287878"/>
    <lineage>
        <taxon>Bacteria</taxon>
        <taxon>Bacillati</taxon>
        <taxon>Actinomycetota</taxon>
        <taxon>Actinomycetes</taxon>
        <taxon>Micromonosporales</taxon>
        <taxon>Micromonosporaceae</taxon>
        <taxon>Actinoplanes</taxon>
    </lineage>
</organism>
<keyword evidence="1" id="KW-0472">Membrane</keyword>
<feature type="transmembrane region" description="Helical" evidence="1">
    <location>
        <begin position="123"/>
        <end position="145"/>
    </location>
</feature>
<dbReference type="OrthoDB" id="428263at2"/>
<feature type="transmembrane region" description="Helical" evidence="1">
    <location>
        <begin position="48"/>
        <end position="71"/>
    </location>
</feature>
<gene>
    <name evidence="2" type="ORF">B0I29_101468</name>
</gene>
<evidence type="ECO:0000313" key="2">
    <source>
        <dbReference type="EMBL" id="RAK43338.1"/>
    </source>
</evidence>
<dbReference type="EMBL" id="QLMJ01000001">
    <property type="protein sequence ID" value="RAK43338.1"/>
    <property type="molecule type" value="Genomic_DNA"/>
</dbReference>
<evidence type="ECO:0000313" key="3">
    <source>
        <dbReference type="Proteomes" id="UP000249341"/>
    </source>
</evidence>
<evidence type="ECO:0000256" key="1">
    <source>
        <dbReference type="SAM" id="Phobius"/>
    </source>
</evidence>
<sequence length="148" mass="15962">MRATILLIAVVLLGLMAGLFYAYAGSVMPGLRRADDRTVVDAMQKINIAIQNPLFLLIFLGALVATGVAAVQHDFEPALIAAFLLYAATLLITFALNIPLNNRLAAGDLADASAVREAFLEPWIRWNTVRTVTSVAAFLAGVWALHQQ</sequence>
<dbReference type="Pfam" id="PF08592">
    <property type="entry name" value="Anthrone_oxy"/>
    <property type="match status" value="1"/>
</dbReference>
<feature type="transmembrane region" description="Helical" evidence="1">
    <location>
        <begin position="78"/>
        <end position="98"/>
    </location>
</feature>
<dbReference type="RefSeq" id="WP_111647106.1">
    <property type="nucleotide sequence ID" value="NZ_JACHWI010000001.1"/>
</dbReference>
<reference evidence="2 3" key="1">
    <citation type="submission" date="2018-06" db="EMBL/GenBank/DDBJ databases">
        <title>Genomic Encyclopedia of Type Strains, Phase III (KMG-III): the genomes of soil and plant-associated and newly described type strains.</title>
        <authorList>
            <person name="Whitman W."/>
        </authorList>
    </citation>
    <scope>NUCLEOTIDE SEQUENCE [LARGE SCALE GENOMIC DNA]</scope>
    <source>
        <strain evidence="2 3">CGMCC 4.7090</strain>
    </source>
</reference>
<comment type="caution">
    <text evidence="2">The sequence shown here is derived from an EMBL/GenBank/DDBJ whole genome shotgun (WGS) entry which is preliminary data.</text>
</comment>
<proteinExistence type="predicted"/>
<dbReference type="AlphaFoldDB" id="A0A327ZQU4"/>
<dbReference type="InterPro" id="IPR013901">
    <property type="entry name" value="Anthrone_oxy"/>
</dbReference>
<keyword evidence="1" id="KW-0812">Transmembrane</keyword>
<keyword evidence="1" id="KW-1133">Transmembrane helix</keyword>